<feature type="region of interest" description="Disordered" evidence="1">
    <location>
        <begin position="901"/>
        <end position="927"/>
    </location>
</feature>
<dbReference type="EMBL" id="JACGCI010000058">
    <property type="protein sequence ID" value="KAF6750210.1"/>
    <property type="molecule type" value="Genomic_DNA"/>
</dbReference>
<feature type="compositionally biased region" description="Pro residues" evidence="1">
    <location>
        <begin position="502"/>
        <end position="512"/>
    </location>
</feature>
<proteinExistence type="predicted"/>
<feature type="compositionally biased region" description="Low complexity" evidence="1">
    <location>
        <begin position="253"/>
        <end position="265"/>
    </location>
</feature>
<protein>
    <recommendedName>
        <fullName evidence="4">BTB domain-containing protein</fullName>
    </recommendedName>
</protein>
<feature type="compositionally biased region" description="Acidic residues" evidence="1">
    <location>
        <begin position="161"/>
        <end position="209"/>
    </location>
</feature>
<feature type="compositionally biased region" description="Basic and acidic residues" evidence="1">
    <location>
        <begin position="321"/>
        <end position="331"/>
    </location>
</feature>
<evidence type="ECO:0008006" key="4">
    <source>
        <dbReference type="Google" id="ProtNLM"/>
    </source>
</evidence>
<feature type="compositionally biased region" description="Basic and acidic residues" evidence="1">
    <location>
        <begin position="410"/>
        <end position="446"/>
    </location>
</feature>
<feature type="compositionally biased region" description="Polar residues" evidence="1">
    <location>
        <begin position="20"/>
        <end position="33"/>
    </location>
</feature>
<dbReference type="Proteomes" id="UP000521943">
    <property type="component" value="Unassembled WGS sequence"/>
</dbReference>
<feature type="compositionally biased region" description="Acidic residues" evidence="1">
    <location>
        <begin position="266"/>
        <end position="276"/>
    </location>
</feature>
<name>A0A8H6HND7_9AGAR</name>
<dbReference type="OrthoDB" id="2746456at2759"/>
<feature type="compositionally biased region" description="Low complexity" evidence="1">
    <location>
        <begin position="522"/>
        <end position="571"/>
    </location>
</feature>
<evidence type="ECO:0000313" key="3">
    <source>
        <dbReference type="Proteomes" id="UP000521943"/>
    </source>
</evidence>
<keyword evidence="3" id="KW-1185">Reference proteome</keyword>
<reference evidence="2 3" key="1">
    <citation type="submission" date="2020-07" db="EMBL/GenBank/DDBJ databases">
        <title>Comparative genomics of pyrophilous fungi reveals a link between fire events and developmental genes.</title>
        <authorList>
            <consortium name="DOE Joint Genome Institute"/>
            <person name="Steindorff A.S."/>
            <person name="Carver A."/>
            <person name="Calhoun S."/>
            <person name="Stillman K."/>
            <person name="Liu H."/>
            <person name="Lipzen A."/>
            <person name="Pangilinan J."/>
            <person name="Labutti K."/>
            <person name="Bruns T.D."/>
            <person name="Grigoriev I.V."/>
        </authorList>
    </citation>
    <scope>NUCLEOTIDE SEQUENCE [LARGE SCALE GENOMIC DNA]</scope>
    <source>
        <strain evidence="2 3">CBS 144469</strain>
    </source>
</reference>
<feature type="compositionally biased region" description="Low complexity" evidence="1">
    <location>
        <begin position="52"/>
        <end position="67"/>
    </location>
</feature>
<accession>A0A8H6HND7</accession>
<sequence length="965" mass="103965">MANRHALPYIPRKKGPSLPPASQSNTASMSTLSAAPPTIPTIPAAPTPTRPAEPFTSPSLSPISPNSTPTPPRLKTPTPSAAPFPGNMSPLLNSFMLDKGDFEVEFEERPPSPVLSDSDSDEAGFTTLTQLVGAMKGSPSKPMQKNEAGVGRGSRAGCFEEGVDSEGDENEDEDMEDDVMEELDEGAIGEDGWDENDEEEEDQLEDENEPALPRYSISPEKAPGRVKPEPVSPQALAHPPQANNARGKAIRVRGAGISRRAAAEAASEDDEEEAGAADEPMMQGDEDNAAPGSRSRRAVTSSPMKSRTVRSLFTRRVPKASSEDPGEREVEVEAGPLPALDLGSVRKRARVGPPEQKDGDDREERRSKRTKMMEETMVEAMATEARTIAQAMADREKAKKEKKDRKDKKEKKEKTKESKKEKKEGEKPKDKSKEKPKDKDKGKAKEVASVPHSALFTLFPRTQPAPAASKPPSISTAAPPVFPQTQPAASTSASTSTVPASIPHPPLTQPPRPRARPRTPPRRASPIEIDTPPAASNPTTNTTAKGKTSAKPRASTSTSTTAPSQKSKTPTVAYKKNAVHWALDGSLLVQLVGERYKIHRSRIVRASGWFAEVLETYSTSAALGRTTKRRERAAPRVWEEEEEVVVSLDGTGVRKGDWEALLDGMDEAVGWVHAPPPLRRVLGILRCAVVLRVGLFEGWGRRVLEEAFPDALDRMGGGGSGGGGGWEVEMAEVVSVARMCGLGGVVKRALWEVCRDESLGMSAGSEDGDSDTNADADADLEEGKGKGRLDAKDVARLLVARRRMEMKWVSMTGGVPDIARCGEPVAGTVGGDTNAGANANAGASATPRGVEAGARCTSHDAAAAREAHYRLVVRSGVQERWMVDPVRGFEVLEALRWGRRSDSQNDRNDRNVEVGDRNDVDMEGGEGEEEVYGGFCEGCVERIRRVWRGTRERVWKDFGEGVGAG</sequence>
<feature type="region of interest" description="Disordered" evidence="1">
    <location>
        <begin position="1"/>
        <end position="87"/>
    </location>
</feature>
<feature type="region of interest" description="Disordered" evidence="1">
    <location>
        <begin position="761"/>
        <end position="785"/>
    </location>
</feature>
<feature type="compositionally biased region" description="Basic and acidic residues" evidence="1">
    <location>
        <begin position="901"/>
        <end position="920"/>
    </location>
</feature>
<organism evidence="2 3">
    <name type="scientific">Ephemerocybe angulata</name>
    <dbReference type="NCBI Taxonomy" id="980116"/>
    <lineage>
        <taxon>Eukaryota</taxon>
        <taxon>Fungi</taxon>
        <taxon>Dikarya</taxon>
        <taxon>Basidiomycota</taxon>
        <taxon>Agaricomycotina</taxon>
        <taxon>Agaricomycetes</taxon>
        <taxon>Agaricomycetidae</taxon>
        <taxon>Agaricales</taxon>
        <taxon>Agaricineae</taxon>
        <taxon>Psathyrellaceae</taxon>
        <taxon>Ephemerocybe</taxon>
    </lineage>
</organism>
<comment type="caution">
    <text evidence="2">The sequence shown here is derived from an EMBL/GenBank/DDBJ whole genome shotgun (WGS) entry which is preliminary data.</text>
</comment>
<evidence type="ECO:0000256" key="1">
    <source>
        <dbReference type="SAM" id="MobiDB-lite"/>
    </source>
</evidence>
<gene>
    <name evidence="2" type="ORF">DFP72DRAFT_1048473</name>
</gene>
<feature type="region of interest" description="Disordered" evidence="1">
    <location>
        <begin position="134"/>
        <end position="571"/>
    </location>
</feature>
<dbReference type="AlphaFoldDB" id="A0A8H6HND7"/>
<feature type="compositionally biased region" description="Pro residues" evidence="1">
    <location>
        <begin position="37"/>
        <end position="51"/>
    </location>
</feature>
<feature type="compositionally biased region" description="Basic and acidic residues" evidence="1">
    <location>
        <begin position="355"/>
        <end position="374"/>
    </location>
</feature>
<feature type="compositionally biased region" description="Low complexity" evidence="1">
    <location>
        <begin position="378"/>
        <end position="387"/>
    </location>
</feature>
<feature type="compositionally biased region" description="Acidic residues" evidence="1">
    <location>
        <begin position="766"/>
        <end position="780"/>
    </location>
</feature>
<feature type="compositionally biased region" description="Low complexity" evidence="1">
    <location>
        <begin position="464"/>
        <end position="501"/>
    </location>
</feature>
<feature type="compositionally biased region" description="Polar residues" evidence="1">
    <location>
        <begin position="298"/>
        <end position="311"/>
    </location>
</feature>
<evidence type="ECO:0000313" key="2">
    <source>
        <dbReference type="EMBL" id="KAF6750210.1"/>
    </source>
</evidence>